<dbReference type="PROSITE" id="PS00300">
    <property type="entry name" value="SRP54"/>
    <property type="match status" value="1"/>
</dbReference>
<evidence type="ECO:0000256" key="7">
    <source>
        <dbReference type="ARBA" id="ARBA00023274"/>
    </source>
</evidence>
<dbReference type="EMBL" id="JACHNU010000008">
    <property type="protein sequence ID" value="MBB4664623.1"/>
    <property type="molecule type" value="Genomic_DNA"/>
</dbReference>
<dbReference type="Pfam" id="PF02978">
    <property type="entry name" value="SRP_SPB"/>
    <property type="match status" value="1"/>
</dbReference>
<evidence type="ECO:0000256" key="2">
    <source>
        <dbReference type="ARBA" id="ARBA00022741"/>
    </source>
</evidence>
<dbReference type="Gene3D" id="1.10.260.30">
    <property type="entry name" value="Signal recognition particle, SRP54 subunit, M-domain"/>
    <property type="match status" value="1"/>
</dbReference>
<evidence type="ECO:0000256" key="9">
    <source>
        <dbReference type="HAMAP-Rule" id="MF_00306"/>
    </source>
</evidence>
<dbReference type="Gene3D" id="1.20.120.140">
    <property type="entry name" value="Signal recognition particle SRP54, nucleotide-binding domain"/>
    <property type="match status" value="1"/>
</dbReference>
<dbReference type="GO" id="GO:0006614">
    <property type="term" value="P:SRP-dependent cotranslational protein targeting to membrane"/>
    <property type="evidence" value="ECO:0007669"/>
    <property type="project" value="InterPro"/>
</dbReference>
<dbReference type="InterPro" id="IPR042101">
    <property type="entry name" value="SRP54_N_sf"/>
</dbReference>
<keyword evidence="2 9" id="KW-0547">Nucleotide-binding</keyword>
<feature type="binding site" evidence="9">
    <location>
        <begin position="107"/>
        <end position="114"/>
    </location>
    <ligand>
        <name>GTP</name>
        <dbReference type="ChEBI" id="CHEBI:37565"/>
    </ligand>
</feature>
<dbReference type="Gene3D" id="3.40.50.300">
    <property type="entry name" value="P-loop containing nucleotide triphosphate hydrolases"/>
    <property type="match status" value="1"/>
</dbReference>
<dbReference type="EC" id="3.6.5.4" evidence="9"/>
<keyword evidence="3 9" id="KW-0378">Hydrolase</keyword>
<dbReference type="SMART" id="SM00382">
    <property type="entry name" value="AAA"/>
    <property type="match status" value="1"/>
</dbReference>
<evidence type="ECO:0000313" key="12">
    <source>
        <dbReference type="Proteomes" id="UP000585272"/>
    </source>
</evidence>
<comment type="catalytic activity">
    <reaction evidence="8 9">
        <text>GTP + H2O = GDP + phosphate + H(+)</text>
        <dbReference type="Rhea" id="RHEA:19669"/>
        <dbReference type="ChEBI" id="CHEBI:15377"/>
        <dbReference type="ChEBI" id="CHEBI:15378"/>
        <dbReference type="ChEBI" id="CHEBI:37565"/>
        <dbReference type="ChEBI" id="CHEBI:43474"/>
        <dbReference type="ChEBI" id="CHEBI:58189"/>
        <dbReference type="EC" id="3.6.5.4"/>
    </reaction>
</comment>
<sequence length="444" mass="48707">MFDSLAEKLQATLADVRGRGTLTEDDVNAAMREIRLALLEADVNFKVVKRFTNAVKERALGSDVIGQLNPGQQVVKIVNDELSALMGGESEELKFSSSPPTVILMAGLQGSGKTTATAKLARYLREQHRSSVAVAACDVYRPAAVDQLVTVGGQAGADVYERGTDADPVAIAKWALDRASREGKDVLIIDTAGRLHVDENLMTELAEIKRATSPTDILLVVDAMTGQDAVNVAEQFAEVVQFDGVVMSKLDGDARGGAALSVKSVTGKPILFASTGEKLDQFERFHPDRMAQRILGMGDVLTLIEKAESQFDEQQAKELERKIRRSEFGLDDFLEQLRQIRRLGPLQSLLGMIPGLGGHQLRNLRVDEREFDRIQAIITSMTPEERRNPEIIKGSRRIRIARGSGTNVQAVKALIRQFGQMQRLMKSMQSGKMPDIGALMRQGR</sequence>
<dbReference type="SMART" id="SM00962">
    <property type="entry name" value="SRP54"/>
    <property type="match status" value="1"/>
</dbReference>
<dbReference type="HAMAP" id="MF_00306">
    <property type="entry name" value="SRP54"/>
    <property type="match status" value="1"/>
</dbReference>
<evidence type="ECO:0000256" key="1">
    <source>
        <dbReference type="ARBA" id="ARBA00005450"/>
    </source>
</evidence>
<dbReference type="GO" id="GO:0048500">
    <property type="term" value="C:signal recognition particle"/>
    <property type="evidence" value="ECO:0007669"/>
    <property type="project" value="UniProtKB-UniRule"/>
</dbReference>
<evidence type="ECO:0000256" key="5">
    <source>
        <dbReference type="ARBA" id="ARBA00023134"/>
    </source>
</evidence>
<comment type="function">
    <text evidence="9">Involved in targeting and insertion of nascent membrane proteins into the cytoplasmic membrane. Binds to the hydrophobic signal sequence of the ribosome-nascent chain (RNC) as it emerges from the ribosomes. The SRP-RNC complex is then targeted to the cytoplasmic membrane where it interacts with the SRP receptor FtsY.</text>
</comment>
<dbReference type="RefSeq" id="WP_183344827.1">
    <property type="nucleotide sequence ID" value="NZ_JACHNU010000008.1"/>
</dbReference>
<keyword evidence="6 9" id="KW-0733">Signal recognition particle</keyword>
<evidence type="ECO:0000256" key="3">
    <source>
        <dbReference type="ARBA" id="ARBA00022801"/>
    </source>
</evidence>
<comment type="subunit">
    <text evidence="9">Part of the signal recognition particle protein translocation system, which is composed of SRP and FtsY.</text>
</comment>
<evidence type="ECO:0000259" key="10">
    <source>
        <dbReference type="PROSITE" id="PS00300"/>
    </source>
</evidence>
<dbReference type="GO" id="GO:0003924">
    <property type="term" value="F:GTPase activity"/>
    <property type="evidence" value="ECO:0007669"/>
    <property type="project" value="UniProtKB-UniRule"/>
</dbReference>
<keyword evidence="7 9" id="KW-0687">Ribonucleoprotein</keyword>
<gene>
    <name evidence="9" type="primary">ffh</name>
    <name evidence="11" type="ORF">BDZ31_004238</name>
</gene>
<dbReference type="CDD" id="cd18539">
    <property type="entry name" value="SRP_G"/>
    <property type="match status" value="1"/>
</dbReference>
<comment type="domain">
    <text evidence="9">Composed of three domains: the N-terminal N domain, which is responsible for interactions with the ribosome, the central G domain, which binds GTP, and the C-terminal M domain, which binds the RNA and the signal sequence of the RNC.</text>
</comment>
<dbReference type="GO" id="GO:0008312">
    <property type="term" value="F:7S RNA binding"/>
    <property type="evidence" value="ECO:0007669"/>
    <property type="project" value="InterPro"/>
</dbReference>
<dbReference type="InterPro" id="IPR004780">
    <property type="entry name" value="SRP"/>
</dbReference>
<dbReference type="InterPro" id="IPR004125">
    <property type="entry name" value="Signal_recog_particle_SRP54_M"/>
</dbReference>
<dbReference type="InterPro" id="IPR003593">
    <property type="entry name" value="AAA+_ATPase"/>
</dbReference>
<dbReference type="InterPro" id="IPR022941">
    <property type="entry name" value="SRP54"/>
</dbReference>
<dbReference type="SUPFAM" id="SSF52540">
    <property type="entry name" value="P-loop containing nucleoside triphosphate hydrolases"/>
    <property type="match status" value="1"/>
</dbReference>
<evidence type="ECO:0000256" key="8">
    <source>
        <dbReference type="ARBA" id="ARBA00048027"/>
    </source>
</evidence>
<dbReference type="GO" id="GO:0005525">
    <property type="term" value="F:GTP binding"/>
    <property type="evidence" value="ECO:0007669"/>
    <property type="project" value="UniProtKB-UniRule"/>
</dbReference>
<keyword evidence="4 9" id="KW-0694">RNA-binding</keyword>
<dbReference type="SUPFAM" id="SSF47446">
    <property type="entry name" value="Signal peptide-binding domain"/>
    <property type="match status" value="1"/>
</dbReference>
<dbReference type="InterPro" id="IPR027417">
    <property type="entry name" value="P-loop_NTPase"/>
</dbReference>
<dbReference type="Proteomes" id="UP000585272">
    <property type="component" value="Unassembled WGS sequence"/>
</dbReference>
<protein>
    <recommendedName>
        <fullName evidence="9">Signal recognition particle protein</fullName>
        <ecNumber evidence="9">3.6.5.4</ecNumber>
    </recommendedName>
    <alternativeName>
        <fullName evidence="9">Fifty-four homolog</fullName>
    </alternativeName>
</protein>
<feature type="domain" description="SRP54-type proteins GTP-binding" evidence="10">
    <location>
        <begin position="269"/>
        <end position="282"/>
    </location>
</feature>
<feature type="binding site" evidence="9">
    <location>
        <begin position="190"/>
        <end position="194"/>
    </location>
    <ligand>
        <name>GTP</name>
        <dbReference type="ChEBI" id="CHEBI:37565"/>
    </ligand>
</feature>
<evidence type="ECO:0000256" key="6">
    <source>
        <dbReference type="ARBA" id="ARBA00023135"/>
    </source>
</evidence>
<accession>A0A840IKF5</accession>
<dbReference type="InterPro" id="IPR000897">
    <property type="entry name" value="SRP54_GTPase_dom"/>
</dbReference>
<keyword evidence="5 9" id="KW-0342">GTP-binding</keyword>
<keyword evidence="12" id="KW-1185">Reference proteome</keyword>
<dbReference type="SMART" id="SM00963">
    <property type="entry name" value="SRP54_N"/>
    <property type="match status" value="1"/>
</dbReference>
<organism evidence="11 12">
    <name type="scientific">Conexibacter arvalis</name>
    <dbReference type="NCBI Taxonomy" id="912552"/>
    <lineage>
        <taxon>Bacteria</taxon>
        <taxon>Bacillati</taxon>
        <taxon>Actinomycetota</taxon>
        <taxon>Thermoleophilia</taxon>
        <taxon>Solirubrobacterales</taxon>
        <taxon>Conexibacteraceae</taxon>
        <taxon>Conexibacter</taxon>
    </lineage>
</organism>
<dbReference type="Pfam" id="PF02881">
    <property type="entry name" value="SRP54_N"/>
    <property type="match status" value="1"/>
</dbReference>
<dbReference type="NCBIfam" id="TIGR00959">
    <property type="entry name" value="ffh"/>
    <property type="match status" value="1"/>
</dbReference>
<feature type="binding site" evidence="9">
    <location>
        <begin position="248"/>
        <end position="251"/>
    </location>
    <ligand>
        <name>GTP</name>
        <dbReference type="ChEBI" id="CHEBI:37565"/>
    </ligand>
</feature>
<dbReference type="Pfam" id="PF00448">
    <property type="entry name" value="SRP54"/>
    <property type="match status" value="1"/>
</dbReference>
<dbReference type="InterPro" id="IPR036891">
    <property type="entry name" value="Signal_recog_part_SRP54_M_sf"/>
</dbReference>
<comment type="similarity">
    <text evidence="1 9">Belongs to the GTP-binding SRP family. SRP54 subfamily.</text>
</comment>
<evidence type="ECO:0000313" key="11">
    <source>
        <dbReference type="EMBL" id="MBB4664623.1"/>
    </source>
</evidence>
<dbReference type="InterPro" id="IPR013822">
    <property type="entry name" value="Signal_recog_particl_SRP54_hlx"/>
</dbReference>
<dbReference type="PANTHER" id="PTHR11564">
    <property type="entry name" value="SIGNAL RECOGNITION PARTICLE 54K PROTEIN SRP54"/>
    <property type="match status" value="1"/>
</dbReference>
<reference evidence="11 12" key="1">
    <citation type="submission" date="2020-08" db="EMBL/GenBank/DDBJ databases">
        <title>Genomic Encyclopedia of Archaeal and Bacterial Type Strains, Phase II (KMG-II): from individual species to whole genera.</title>
        <authorList>
            <person name="Goeker M."/>
        </authorList>
    </citation>
    <scope>NUCLEOTIDE SEQUENCE [LARGE SCALE GENOMIC DNA]</scope>
    <source>
        <strain evidence="11 12">DSM 23288</strain>
    </source>
</reference>
<proteinExistence type="inferred from homology"/>
<comment type="caution">
    <text evidence="11">The sequence shown here is derived from an EMBL/GenBank/DDBJ whole genome shotgun (WGS) entry which is preliminary data.</text>
</comment>
<keyword evidence="9" id="KW-0963">Cytoplasm</keyword>
<comment type="subcellular location">
    <subcellularLocation>
        <location evidence="9">Cytoplasm</location>
    </subcellularLocation>
    <text evidence="9">The SRP-RNC complex is targeted to the cytoplasmic membrane.</text>
</comment>
<dbReference type="AlphaFoldDB" id="A0A840IKF5"/>
<name>A0A840IKF5_9ACTN</name>
<evidence type="ECO:0000256" key="4">
    <source>
        <dbReference type="ARBA" id="ARBA00022884"/>
    </source>
</evidence>
<dbReference type="PANTHER" id="PTHR11564:SF5">
    <property type="entry name" value="SIGNAL RECOGNITION PARTICLE SUBUNIT SRP54"/>
    <property type="match status" value="1"/>
</dbReference>